<keyword evidence="2" id="KW-1185">Reference proteome</keyword>
<dbReference type="Proteomes" id="UP000765509">
    <property type="component" value="Unassembled WGS sequence"/>
</dbReference>
<reference evidence="1" key="1">
    <citation type="submission" date="2021-03" db="EMBL/GenBank/DDBJ databases">
        <title>Draft genome sequence of rust myrtle Austropuccinia psidii MF-1, a brazilian biotype.</title>
        <authorList>
            <person name="Quecine M.C."/>
            <person name="Pachon D.M.R."/>
            <person name="Bonatelli M.L."/>
            <person name="Correr F.H."/>
            <person name="Franceschini L.M."/>
            <person name="Leite T.F."/>
            <person name="Margarido G.R.A."/>
            <person name="Almeida C.A."/>
            <person name="Ferrarezi J.A."/>
            <person name="Labate C.A."/>
        </authorList>
    </citation>
    <scope>NUCLEOTIDE SEQUENCE</scope>
    <source>
        <strain evidence="1">MF-1</strain>
    </source>
</reference>
<accession>A0A9Q3JEV2</accession>
<dbReference type="EMBL" id="AVOT02069584">
    <property type="protein sequence ID" value="MBW0560446.1"/>
    <property type="molecule type" value="Genomic_DNA"/>
</dbReference>
<name>A0A9Q3JEV2_9BASI</name>
<organism evidence="1 2">
    <name type="scientific">Austropuccinia psidii MF-1</name>
    <dbReference type="NCBI Taxonomy" id="1389203"/>
    <lineage>
        <taxon>Eukaryota</taxon>
        <taxon>Fungi</taxon>
        <taxon>Dikarya</taxon>
        <taxon>Basidiomycota</taxon>
        <taxon>Pucciniomycotina</taxon>
        <taxon>Pucciniomycetes</taxon>
        <taxon>Pucciniales</taxon>
        <taxon>Sphaerophragmiaceae</taxon>
        <taxon>Austropuccinia</taxon>
    </lineage>
</organism>
<evidence type="ECO:0000313" key="1">
    <source>
        <dbReference type="EMBL" id="MBW0560446.1"/>
    </source>
</evidence>
<dbReference type="AlphaFoldDB" id="A0A9Q3JEV2"/>
<protein>
    <submittedName>
        <fullName evidence="1">Uncharacterized protein</fullName>
    </submittedName>
</protein>
<gene>
    <name evidence="1" type="ORF">O181_100161</name>
</gene>
<evidence type="ECO:0000313" key="2">
    <source>
        <dbReference type="Proteomes" id="UP000765509"/>
    </source>
</evidence>
<comment type="caution">
    <text evidence="1">The sequence shown here is derived from an EMBL/GenBank/DDBJ whole genome shotgun (WGS) entry which is preliminary data.</text>
</comment>
<sequence length="75" mass="8166">MEGEETSRRSRSFSGLLGTIQAVLKGLEVDYGEESVEEEYSEETEVADAPGASDTPKLACSNQPLALKLNQIFSR</sequence>
<proteinExistence type="predicted"/>